<keyword evidence="1" id="KW-0812">Transmembrane</keyword>
<dbReference type="Proteomes" id="UP000015106">
    <property type="component" value="Chromosome 1"/>
</dbReference>
<keyword evidence="4" id="KW-1185">Reference proteome</keyword>
<dbReference type="EnsemblPlants" id="TuG1812G0100004872.01.T01">
    <property type="protein sequence ID" value="TuG1812G0100004872.01.T01"/>
    <property type="gene ID" value="TuG1812G0100004872.01"/>
</dbReference>
<organism evidence="3 4">
    <name type="scientific">Triticum urartu</name>
    <name type="common">Red wild einkorn</name>
    <name type="synonym">Crithodium urartu</name>
    <dbReference type="NCBI Taxonomy" id="4572"/>
    <lineage>
        <taxon>Eukaryota</taxon>
        <taxon>Viridiplantae</taxon>
        <taxon>Streptophyta</taxon>
        <taxon>Embryophyta</taxon>
        <taxon>Tracheophyta</taxon>
        <taxon>Spermatophyta</taxon>
        <taxon>Magnoliopsida</taxon>
        <taxon>Liliopsida</taxon>
        <taxon>Poales</taxon>
        <taxon>Poaceae</taxon>
        <taxon>BOP clade</taxon>
        <taxon>Pooideae</taxon>
        <taxon>Triticodae</taxon>
        <taxon>Triticeae</taxon>
        <taxon>Triticinae</taxon>
        <taxon>Triticum</taxon>
    </lineage>
</organism>
<keyword evidence="1" id="KW-1133">Transmembrane helix</keyword>
<feature type="signal peptide" evidence="2">
    <location>
        <begin position="1"/>
        <end position="17"/>
    </location>
</feature>
<evidence type="ECO:0000313" key="3">
    <source>
        <dbReference type="EnsemblPlants" id="TuG1812G0100004872.01.T01"/>
    </source>
</evidence>
<keyword evidence="2" id="KW-0732">Signal</keyword>
<dbReference type="Gramene" id="TuG1812G0100004872.01.T01">
    <property type="protein sequence ID" value="TuG1812G0100004872.01.T01"/>
    <property type="gene ID" value="TuG1812G0100004872.01"/>
</dbReference>
<evidence type="ECO:0000256" key="1">
    <source>
        <dbReference type="SAM" id="Phobius"/>
    </source>
</evidence>
<protein>
    <submittedName>
        <fullName evidence="3">Uncharacterized protein</fullName>
    </submittedName>
</protein>
<feature type="chain" id="PRO_5035839168" evidence="2">
    <location>
        <begin position="18"/>
        <end position="100"/>
    </location>
</feature>
<dbReference type="AlphaFoldDB" id="A0A8R7P8J1"/>
<feature type="transmembrane region" description="Helical" evidence="1">
    <location>
        <begin position="57"/>
        <end position="78"/>
    </location>
</feature>
<evidence type="ECO:0000256" key="2">
    <source>
        <dbReference type="SAM" id="SignalP"/>
    </source>
</evidence>
<accession>A0A8R7P8J1</accession>
<evidence type="ECO:0000313" key="4">
    <source>
        <dbReference type="Proteomes" id="UP000015106"/>
    </source>
</evidence>
<sequence length="100" mass="11396">MLMLLNNCPSMLLGVWAWYCGDLQLCRIICCLYESVNDIIDFYLLHLKDKSLATHGAAFEVFICILVVIIICAMYDVLDFFCKCWQCGFSVVPAMVVVIE</sequence>
<reference evidence="3" key="3">
    <citation type="submission" date="2022-06" db="UniProtKB">
        <authorList>
            <consortium name="EnsemblPlants"/>
        </authorList>
    </citation>
    <scope>IDENTIFICATION</scope>
</reference>
<reference evidence="3" key="2">
    <citation type="submission" date="2018-03" db="EMBL/GenBank/DDBJ databases">
        <title>The Triticum urartu genome reveals the dynamic nature of wheat genome evolution.</title>
        <authorList>
            <person name="Ling H."/>
            <person name="Ma B."/>
            <person name="Shi X."/>
            <person name="Liu H."/>
            <person name="Dong L."/>
            <person name="Sun H."/>
            <person name="Cao Y."/>
            <person name="Gao Q."/>
            <person name="Zheng S."/>
            <person name="Li Y."/>
            <person name="Yu Y."/>
            <person name="Du H."/>
            <person name="Qi M."/>
            <person name="Li Y."/>
            <person name="Yu H."/>
            <person name="Cui Y."/>
            <person name="Wang N."/>
            <person name="Chen C."/>
            <person name="Wu H."/>
            <person name="Zhao Y."/>
            <person name="Zhang J."/>
            <person name="Li Y."/>
            <person name="Zhou W."/>
            <person name="Zhang B."/>
            <person name="Hu W."/>
            <person name="Eijk M."/>
            <person name="Tang J."/>
            <person name="Witsenboer H."/>
            <person name="Zhao S."/>
            <person name="Li Z."/>
            <person name="Zhang A."/>
            <person name="Wang D."/>
            <person name="Liang C."/>
        </authorList>
    </citation>
    <scope>NUCLEOTIDE SEQUENCE [LARGE SCALE GENOMIC DNA]</scope>
    <source>
        <strain evidence="3">cv. G1812</strain>
    </source>
</reference>
<keyword evidence="1" id="KW-0472">Membrane</keyword>
<reference evidence="4" key="1">
    <citation type="journal article" date="2013" name="Nature">
        <title>Draft genome of the wheat A-genome progenitor Triticum urartu.</title>
        <authorList>
            <person name="Ling H.Q."/>
            <person name="Zhao S."/>
            <person name="Liu D."/>
            <person name="Wang J."/>
            <person name="Sun H."/>
            <person name="Zhang C."/>
            <person name="Fan H."/>
            <person name="Li D."/>
            <person name="Dong L."/>
            <person name="Tao Y."/>
            <person name="Gao C."/>
            <person name="Wu H."/>
            <person name="Li Y."/>
            <person name="Cui Y."/>
            <person name="Guo X."/>
            <person name="Zheng S."/>
            <person name="Wang B."/>
            <person name="Yu K."/>
            <person name="Liang Q."/>
            <person name="Yang W."/>
            <person name="Lou X."/>
            <person name="Chen J."/>
            <person name="Feng M."/>
            <person name="Jian J."/>
            <person name="Zhang X."/>
            <person name="Luo G."/>
            <person name="Jiang Y."/>
            <person name="Liu J."/>
            <person name="Wang Z."/>
            <person name="Sha Y."/>
            <person name="Zhang B."/>
            <person name="Wu H."/>
            <person name="Tang D."/>
            <person name="Shen Q."/>
            <person name="Xue P."/>
            <person name="Zou S."/>
            <person name="Wang X."/>
            <person name="Liu X."/>
            <person name="Wang F."/>
            <person name="Yang Y."/>
            <person name="An X."/>
            <person name="Dong Z."/>
            <person name="Zhang K."/>
            <person name="Zhang X."/>
            <person name="Luo M.C."/>
            <person name="Dvorak J."/>
            <person name="Tong Y."/>
            <person name="Wang J."/>
            <person name="Yang H."/>
            <person name="Li Z."/>
            <person name="Wang D."/>
            <person name="Zhang A."/>
            <person name="Wang J."/>
        </authorList>
    </citation>
    <scope>NUCLEOTIDE SEQUENCE</scope>
    <source>
        <strain evidence="4">cv. G1812</strain>
    </source>
</reference>
<name>A0A8R7P8J1_TRIUA</name>
<proteinExistence type="predicted"/>